<reference evidence="17 18" key="1">
    <citation type="journal article" date="2018" name="Science">
        <title>The opium poppy genome and morphinan production.</title>
        <authorList>
            <person name="Guo L."/>
            <person name="Winzer T."/>
            <person name="Yang X."/>
            <person name="Li Y."/>
            <person name="Ning Z."/>
            <person name="He Z."/>
            <person name="Teodor R."/>
            <person name="Lu Y."/>
            <person name="Bowser T.A."/>
            <person name="Graham I.A."/>
            <person name="Ye K."/>
        </authorList>
    </citation>
    <scope>NUCLEOTIDE SEQUENCE [LARGE SCALE GENOMIC DNA]</scope>
    <source>
        <strain evidence="18">cv. HN1</strain>
        <tissue evidence="17">Leaves</tissue>
    </source>
</reference>
<comment type="pathway">
    <text evidence="3">Protein modification; protein ubiquitination.</text>
</comment>
<comment type="catalytic activity">
    <reaction evidence="1">
        <text>S-ubiquitinyl-[E2 ubiquitin-conjugating enzyme]-L-cysteine + [acceptor protein]-L-lysine = [E2 ubiquitin-conjugating enzyme]-L-cysteine + N(6)-ubiquitinyl-[acceptor protein]-L-lysine.</text>
        <dbReference type="EC" id="2.3.2.27"/>
    </reaction>
</comment>
<gene>
    <name evidence="17" type="ORF">C5167_047585</name>
</gene>
<dbReference type="InterPro" id="IPR013083">
    <property type="entry name" value="Znf_RING/FYVE/PHD"/>
</dbReference>
<keyword evidence="11" id="KW-0862">Zinc</keyword>
<evidence type="ECO:0000256" key="15">
    <source>
        <dbReference type="PROSITE-ProRule" id="PRU00175"/>
    </source>
</evidence>
<dbReference type="PANTHER" id="PTHR46279">
    <property type="entry name" value="RING/U-BOX SUPERFAMILY PROTEIN"/>
    <property type="match status" value="1"/>
</dbReference>
<organism evidence="17 18">
    <name type="scientific">Papaver somniferum</name>
    <name type="common">Opium poppy</name>
    <dbReference type="NCBI Taxonomy" id="3469"/>
    <lineage>
        <taxon>Eukaryota</taxon>
        <taxon>Viridiplantae</taxon>
        <taxon>Streptophyta</taxon>
        <taxon>Embryophyta</taxon>
        <taxon>Tracheophyta</taxon>
        <taxon>Spermatophyta</taxon>
        <taxon>Magnoliopsida</taxon>
        <taxon>Ranunculales</taxon>
        <taxon>Papaveraceae</taxon>
        <taxon>Papaveroideae</taxon>
        <taxon>Papaver</taxon>
    </lineage>
</organism>
<keyword evidence="12" id="KW-1133">Transmembrane helix</keyword>
<evidence type="ECO:0000259" key="16">
    <source>
        <dbReference type="PROSITE" id="PS50089"/>
    </source>
</evidence>
<evidence type="ECO:0000256" key="8">
    <source>
        <dbReference type="ARBA" id="ARBA00022729"/>
    </source>
</evidence>
<feature type="non-terminal residue" evidence="17">
    <location>
        <position position="1"/>
    </location>
</feature>
<dbReference type="EMBL" id="CM010725">
    <property type="protein sequence ID" value="RZC84799.1"/>
    <property type="molecule type" value="Genomic_DNA"/>
</dbReference>
<evidence type="ECO:0000256" key="6">
    <source>
        <dbReference type="ARBA" id="ARBA00022692"/>
    </source>
</evidence>
<dbReference type="SUPFAM" id="SSF57850">
    <property type="entry name" value="RING/U-box"/>
    <property type="match status" value="1"/>
</dbReference>
<accession>A0A4Y7LKW8</accession>
<dbReference type="Proteomes" id="UP000316621">
    <property type="component" value="Chromosome 11"/>
</dbReference>
<keyword evidence="18" id="KW-1185">Reference proteome</keyword>
<dbReference type="Gramene" id="RZC84799">
    <property type="protein sequence ID" value="RZC84799"/>
    <property type="gene ID" value="C5167_047585"/>
</dbReference>
<protein>
    <recommendedName>
        <fullName evidence="4">RING-type E3 ubiquitin transferase</fullName>
        <ecNumber evidence="4">2.3.2.27</ecNumber>
    </recommendedName>
</protein>
<keyword evidence="10" id="KW-0833">Ubl conjugation pathway</keyword>
<dbReference type="SMART" id="SM00184">
    <property type="entry name" value="RING"/>
    <property type="match status" value="1"/>
</dbReference>
<evidence type="ECO:0000256" key="13">
    <source>
        <dbReference type="ARBA" id="ARBA00023136"/>
    </source>
</evidence>
<comment type="similarity">
    <text evidence="14">Belongs to the RING-type zinc finger family. ATL subfamily.</text>
</comment>
<keyword evidence="5" id="KW-0808">Transferase</keyword>
<evidence type="ECO:0000256" key="12">
    <source>
        <dbReference type="ARBA" id="ARBA00022989"/>
    </source>
</evidence>
<dbReference type="PANTHER" id="PTHR46279:SF9">
    <property type="entry name" value="OS01G0116300 PROTEIN"/>
    <property type="match status" value="1"/>
</dbReference>
<evidence type="ECO:0000256" key="9">
    <source>
        <dbReference type="ARBA" id="ARBA00022771"/>
    </source>
</evidence>
<evidence type="ECO:0000256" key="1">
    <source>
        <dbReference type="ARBA" id="ARBA00000900"/>
    </source>
</evidence>
<evidence type="ECO:0000256" key="7">
    <source>
        <dbReference type="ARBA" id="ARBA00022723"/>
    </source>
</evidence>
<evidence type="ECO:0000313" key="17">
    <source>
        <dbReference type="EMBL" id="RZC84799.1"/>
    </source>
</evidence>
<sequence length="440" mass="49196">DSGVVLQGNGLLELLLLQWVANELQDLKCWERMVVPEVDECLGQVQIAGGSGFDWRRCWWLLTKIEVEHRRTIMVMQWRHGPVVVAGNELNLQKMNSLEISILFFFNFFLLFFPGSVTCRTTCHTPLSCGNGEPGVLVPFRLEGRHREVCGFPGFSLSCSSSNKTILELPLSGKFFVQSIYYNLRVIQIYDSDNCLPRSLLNLSLLGSPYQLDGRNEKYTFLNCSSASVDLSNISSLYVHIHCLSSSTHTILATNVTTHPIQPLNSSCEVIATVSVPVMSTPDGFSNQISDVLRLTWSHTPSDDTSHVRAYYASVPIFGTRALGFGSNLGRYTIKTPFGYQPSFITVREQPVKTGLDSSIIESFPRILLDEKLRLPNPNDTTCSICISEYLPTETLKIIPCCNHYFHAKCIDQWLSMSSTCPVCRESQSLRSLFPSAVAP</sequence>
<evidence type="ECO:0000256" key="4">
    <source>
        <dbReference type="ARBA" id="ARBA00012483"/>
    </source>
</evidence>
<evidence type="ECO:0000256" key="2">
    <source>
        <dbReference type="ARBA" id="ARBA00004167"/>
    </source>
</evidence>
<dbReference type="PROSITE" id="PS50089">
    <property type="entry name" value="ZF_RING_2"/>
    <property type="match status" value="1"/>
</dbReference>
<evidence type="ECO:0000256" key="5">
    <source>
        <dbReference type="ARBA" id="ARBA00022679"/>
    </source>
</evidence>
<feature type="domain" description="RING-type" evidence="16">
    <location>
        <begin position="383"/>
        <end position="425"/>
    </location>
</feature>
<dbReference type="GO" id="GO:0008270">
    <property type="term" value="F:zinc ion binding"/>
    <property type="evidence" value="ECO:0007669"/>
    <property type="project" value="UniProtKB-KW"/>
</dbReference>
<evidence type="ECO:0000313" key="18">
    <source>
        <dbReference type="Proteomes" id="UP000316621"/>
    </source>
</evidence>
<dbReference type="Gene3D" id="3.30.40.10">
    <property type="entry name" value="Zinc/RING finger domain, C3HC4 (zinc finger)"/>
    <property type="match status" value="1"/>
</dbReference>
<keyword evidence="6" id="KW-0812">Transmembrane</keyword>
<keyword evidence="13" id="KW-0472">Membrane</keyword>
<evidence type="ECO:0000256" key="11">
    <source>
        <dbReference type="ARBA" id="ARBA00022833"/>
    </source>
</evidence>
<keyword evidence="9 15" id="KW-0863">Zinc-finger</keyword>
<dbReference type="InterPro" id="IPR001841">
    <property type="entry name" value="Znf_RING"/>
</dbReference>
<dbReference type="InterPro" id="IPR046948">
    <property type="entry name" value="ATL20-22-like"/>
</dbReference>
<dbReference type="GO" id="GO:0061630">
    <property type="term" value="F:ubiquitin protein ligase activity"/>
    <property type="evidence" value="ECO:0007669"/>
    <property type="project" value="UniProtKB-EC"/>
</dbReference>
<keyword evidence="7" id="KW-0479">Metal-binding</keyword>
<dbReference type="OMA" id="CELYTER"/>
<dbReference type="EC" id="2.3.2.27" evidence="4"/>
<comment type="subcellular location">
    <subcellularLocation>
        <location evidence="2">Membrane</location>
        <topology evidence="2">Single-pass membrane protein</topology>
    </subcellularLocation>
</comment>
<dbReference type="Pfam" id="PF13947">
    <property type="entry name" value="GUB_WAK_bind"/>
    <property type="match status" value="1"/>
</dbReference>
<name>A0A4Y7LKW8_PAPSO</name>
<evidence type="ECO:0000256" key="3">
    <source>
        <dbReference type="ARBA" id="ARBA00004906"/>
    </source>
</evidence>
<dbReference type="InterPro" id="IPR025287">
    <property type="entry name" value="WAK_GUB"/>
</dbReference>
<dbReference type="GO" id="GO:0016020">
    <property type="term" value="C:membrane"/>
    <property type="evidence" value="ECO:0007669"/>
    <property type="project" value="UniProtKB-SubCell"/>
</dbReference>
<keyword evidence="8" id="KW-0732">Signal</keyword>
<proteinExistence type="inferred from homology"/>
<dbReference type="GO" id="GO:0030247">
    <property type="term" value="F:polysaccharide binding"/>
    <property type="evidence" value="ECO:0007669"/>
    <property type="project" value="InterPro"/>
</dbReference>
<evidence type="ECO:0000256" key="14">
    <source>
        <dbReference type="ARBA" id="ARBA00024209"/>
    </source>
</evidence>
<dbReference type="Pfam" id="PF13639">
    <property type="entry name" value="zf-RING_2"/>
    <property type="match status" value="1"/>
</dbReference>
<evidence type="ECO:0000256" key="10">
    <source>
        <dbReference type="ARBA" id="ARBA00022786"/>
    </source>
</evidence>
<dbReference type="AlphaFoldDB" id="A0A4Y7LKW8"/>